<dbReference type="Gene3D" id="3.40.50.720">
    <property type="entry name" value="NAD(P)-binding Rossmann-like Domain"/>
    <property type="match status" value="1"/>
</dbReference>
<keyword evidence="5" id="KW-1185">Reference proteome</keyword>
<comment type="caution">
    <text evidence="4">The sequence shown here is derived from an EMBL/GenBank/DDBJ whole genome shotgun (WGS) entry which is preliminary data.</text>
</comment>
<dbReference type="OrthoDB" id="191139at2759"/>
<dbReference type="PANTHER" id="PTHR24320">
    <property type="entry name" value="RETINOL DEHYDROGENASE"/>
    <property type="match status" value="1"/>
</dbReference>
<evidence type="ECO:0000256" key="2">
    <source>
        <dbReference type="ARBA" id="ARBA00023002"/>
    </source>
</evidence>
<evidence type="ECO:0000313" key="5">
    <source>
        <dbReference type="Proteomes" id="UP000838763"/>
    </source>
</evidence>
<comment type="similarity">
    <text evidence="1">Belongs to the short-chain dehydrogenases/reductases (SDR) family.</text>
</comment>
<name>A0A9P1H056_9PEZI</name>
<reference evidence="4" key="1">
    <citation type="submission" date="2022-11" db="EMBL/GenBank/DDBJ databases">
        <authorList>
            <person name="Scott C."/>
            <person name="Bruce N."/>
        </authorList>
    </citation>
    <scope>NUCLEOTIDE SEQUENCE</scope>
</reference>
<sequence length="202" mass="21725">MGGCFSSREAPPALKGIPLRHRHPQAGAPLFHGPQRPERRSHHRGNRRRGASVPVTFLQCDLGSAASVREAADKFLAASSSRLDVLVANAGVMSVPPGLTADGHEVQWGTNFFGHAVLIHLLLPAMVRTAELPGADVRLLLATSQGHGLHPVRGPRGYYEPVGKKVNPMRSGSDDELAGRLWEWTNKEFEKVGITVAGKVVS</sequence>
<dbReference type="PANTHER" id="PTHR24320:SF154">
    <property type="entry name" value="OXIDOREDUCTASE, SHORT-CHAIN DEHYDROGENASE_REDUCTASE FAMILY (AFU_ORTHOLOGUE AFUA_2G04560)"/>
    <property type="match status" value="1"/>
</dbReference>
<keyword evidence="2" id="KW-0560">Oxidoreductase</keyword>
<protein>
    <recommendedName>
        <fullName evidence="6">NAD(P)-binding protein</fullName>
    </recommendedName>
</protein>
<accession>A0A9P1H056</accession>
<feature type="compositionally biased region" description="Basic residues" evidence="3">
    <location>
        <begin position="39"/>
        <end position="50"/>
    </location>
</feature>
<dbReference type="Pfam" id="PF00106">
    <property type="entry name" value="adh_short"/>
    <property type="match status" value="1"/>
</dbReference>
<gene>
    <name evidence="4" type="ORF">PPNO1_LOCUS3279</name>
</gene>
<dbReference type="GO" id="GO:0016491">
    <property type="term" value="F:oxidoreductase activity"/>
    <property type="evidence" value="ECO:0007669"/>
    <property type="project" value="UniProtKB-KW"/>
</dbReference>
<dbReference type="EMBL" id="CALLCH030000008">
    <property type="protein sequence ID" value="CAI4213532.1"/>
    <property type="molecule type" value="Genomic_DNA"/>
</dbReference>
<dbReference type="Proteomes" id="UP000838763">
    <property type="component" value="Unassembled WGS sequence"/>
</dbReference>
<evidence type="ECO:0000313" key="4">
    <source>
        <dbReference type="EMBL" id="CAI4213532.1"/>
    </source>
</evidence>
<proteinExistence type="inferred from homology"/>
<organism evidence="4 5">
    <name type="scientific">Parascedosporium putredinis</name>
    <dbReference type="NCBI Taxonomy" id="1442378"/>
    <lineage>
        <taxon>Eukaryota</taxon>
        <taxon>Fungi</taxon>
        <taxon>Dikarya</taxon>
        <taxon>Ascomycota</taxon>
        <taxon>Pezizomycotina</taxon>
        <taxon>Sordariomycetes</taxon>
        <taxon>Hypocreomycetidae</taxon>
        <taxon>Microascales</taxon>
        <taxon>Microascaceae</taxon>
        <taxon>Parascedosporium</taxon>
    </lineage>
</organism>
<evidence type="ECO:0000256" key="1">
    <source>
        <dbReference type="ARBA" id="ARBA00006484"/>
    </source>
</evidence>
<dbReference type="InterPro" id="IPR002347">
    <property type="entry name" value="SDR_fam"/>
</dbReference>
<evidence type="ECO:0000256" key="3">
    <source>
        <dbReference type="SAM" id="MobiDB-lite"/>
    </source>
</evidence>
<dbReference type="AlphaFoldDB" id="A0A9P1H056"/>
<dbReference type="SUPFAM" id="SSF51735">
    <property type="entry name" value="NAD(P)-binding Rossmann-fold domains"/>
    <property type="match status" value="1"/>
</dbReference>
<dbReference type="InterPro" id="IPR036291">
    <property type="entry name" value="NAD(P)-bd_dom_sf"/>
</dbReference>
<feature type="region of interest" description="Disordered" evidence="3">
    <location>
        <begin position="1"/>
        <end position="50"/>
    </location>
</feature>
<evidence type="ECO:0008006" key="6">
    <source>
        <dbReference type="Google" id="ProtNLM"/>
    </source>
</evidence>